<comment type="caution">
    <text evidence="3">The sequence shown here is derived from an EMBL/GenBank/DDBJ whole genome shotgun (WGS) entry which is preliminary data.</text>
</comment>
<dbReference type="PANTHER" id="PTHR47814">
    <property type="entry name" value="PEPTIDYL-TRNA HYDROLASE ARFB"/>
    <property type="match status" value="1"/>
</dbReference>
<feature type="domain" description="Prokaryotic-type class I peptide chain release factors" evidence="2">
    <location>
        <begin position="8"/>
        <end position="134"/>
    </location>
</feature>
<dbReference type="GO" id="GO:0072344">
    <property type="term" value="P:rescue of stalled ribosome"/>
    <property type="evidence" value="ECO:0007669"/>
    <property type="project" value="TreeGrafter"/>
</dbReference>
<sequence>MLIRISRNLQISDADLEEFFTPASGPGGQNVNKVSTAVQLRFNLADNTTLPDTVKARLARLAGKRLTQAGILLIESEEHRSQLRNREDAREKLFALIREAAVVPKARRATKPTRASQKRRLDEKSHRGDIKRQRRDRDF</sequence>
<dbReference type="EMBL" id="BANC01000046">
    <property type="protein sequence ID" value="GAN80464.1"/>
    <property type="molecule type" value="Genomic_DNA"/>
</dbReference>
<proteinExistence type="predicted"/>
<dbReference type="STRING" id="1120923.SAMN02746095_01682"/>
<feature type="compositionally biased region" description="Basic and acidic residues" evidence="1">
    <location>
        <begin position="119"/>
        <end position="139"/>
    </location>
</feature>
<evidence type="ECO:0000256" key="1">
    <source>
        <dbReference type="SAM" id="MobiDB-lite"/>
    </source>
</evidence>
<dbReference type="RefSeq" id="WP_048878873.1">
    <property type="nucleotide sequence ID" value="NZ_BANC01000046.1"/>
</dbReference>
<dbReference type="Gene3D" id="3.30.160.20">
    <property type="match status" value="1"/>
</dbReference>
<dbReference type="GO" id="GO:0003747">
    <property type="term" value="F:translation release factor activity"/>
    <property type="evidence" value="ECO:0007669"/>
    <property type="project" value="InterPro"/>
</dbReference>
<name>A0A0D6PI09_9PROT</name>
<dbReference type="GO" id="GO:0043022">
    <property type="term" value="F:ribosome binding"/>
    <property type="evidence" value="ECO:0007669"/>
    <property type="project" value="TreeGrafter"/>
</dbReference>
<dbReference type="FunFam" id="3.30.160.20:FF:000046">
    <property type="entry name" value="Peptidyl-tRNA hydrolase ICT1"/>
    <property type="match status" value="1"/>
</dbReference>
<dbReference type="Pfam" id="PF00472">
    <property type="entry name" value="RF-1"/>
    <property type="match status" value="1"/>
</dbReference>
<dbReference type="OrthoDB" id="9815709at2"/>
<dbReference type="AlphaFoldDB" id="A0A0D6PI09"/>
<reference evidence="3 4" key="1">
    <citation type="submission" date="2012-11" db="EMBL/GenBank/DDBJ databases">
        <title>Whole genome sequence of Acidocella aminolytica 101 = DSM 11237.</title>
        <authorList>
            <person name="Azuma Y."/>
            <person name="Higashiura N."/>
            <person name="Hirakawa H."/>
            <person name="Matsushita K."/>
        </authorList>
    </citation>
    <scope>NUCLEOTIDE SEQUENCE [LARGE SCALE GENOMIC DNA]</scope>
    <source>
        <strain evidence="4">101 / DSM 11237</strain>
    </source>
</reference>
<dbReference type="SUPFAM" id="SSF110916">
    <property type="entry name" value="Peptidyl-tRNA hydrolase domain-like"/>
    <property type="match status" value="1"/>
</dbReference>
<organism evidence="3 4">
    <name type="scientific">Acidocella aminolytica 101 = DSM 11237</name>
    <dbReference type="NCBI Taxonomy" id="1120923"/>
    <lineage>
        <taxon>Bacteria</taxon>
        <taxon>Pseudomonadati</taxon>
        <taxon>Pseudomonadota</taxon>
        <taxon>Alphaproteobacteria</taxon>
        <taxon>Acetobacterales</taxon>
        <taxon>Acidocellaceae</taxon>
        <taxon>Acidocella</taxon>
    </lineage>
</organism>
<dbReference type="InterPro" id="IPR000352">
    <property type="entry name" value="Pep_chain_release_fac_I"/>
</dbReference>
<evidence type="ECO:0000313" key="4">
    <source>
        <dbReference type="Proteomes" id="UP000032668"/>
    </source>
</evidence>
<accession>A0A0D6PI09</accession>
<feature type="region of interest" description="Disordered" evidence="1">
    <location>
        <begin position="105"/>
        <end position="139"/>
    </location>
</feature>
<keyword evidence="4" id="KW-1185">Reference proteome</keyword>
<evidence type="ECO:0000313" key="3">
    <source>
        <dbReference type="EMBL" id="GAN80464.1"/>
    </source>
</evidence>
<dbReference type="Proteomes" id="UP000032668">
    <property type="component" value="Unassembled WGS sequence"/>
</dbReference>
<dbReference type="NCBIfam" id="NF006718">
    <property type="entry name" value="PRK09256.1"/>
    <property type="match status" value="1"/>
</dbReference>
<keyword evidence="3" id="KW-0378">Hydrolase</keyword>
<gene>
    <name evidence="3" type="ORF">Aam_047_045</name>
</gene>
<protein>
    <submittedName>
        <fullName evidence="3">Translation peptide chain release factor Class I/peptidyl-tRNA hydrolase</fullName>
    </submittedName>
</protein>
<evidence type="ECO:0000259" key="2">
    <source>
        <dbReference type="Pfam" id="PF00472"/>
    </source>
</evidence>
<dbReference type="PANTHER" id="PTHR47814:SF1">
    <property type="entry name" value="PEPTIDYL-TRNA HYDROLASE ARFB"/>
    <property type="match status" value="1"/>
</dbReference>
<dbReference type="GO" id="GO:0004045">
    <property type="term" value="F:peptidyl-tRNA hydrolase activity"/>
    <property type="evidence" value="ECO:0007669"/>
    <property type="project" value="TreeGrafter"/>
</dbReference>